<dbReference type="RefSeq" id="WP_007841197.1">
    <property type="nucleotide sequence ID" value="NZ_AKJY01000014.1"/>
</dbReference>
<sequence>MKILKLSACSIIMLVFSYSCKKVAPKQEESNHELTIADSTNTMKNNLPYTSDNIKQYYKYNVDSISYVVNSQYKGLVSGNFNEKNKFVPLKENDFEIQQEPKYKYYILETFKFSDTNTVKLIIYNSFGENDSKILNVQLNSYLNSDLVDQLLLDCRFTFETEYFRTFKIDADKNIEIVKYSVDKLEYNETGDIIGEKKSADSTKLKVNYIIDPAGKFIKK</sequence>
<comment type="caution">
    <text evidence="2">The sequence shown here is derived from an EMBL/GenBank/DDBJ whole genome shotgun (WGS) entry which is preliminary data.</text>
</comment>
<keyword evidence="1" id="KW-0732">Signal</keyword>
<organism evidence="2 3">
    <name type="scientific">Chryseobacterium populi</name>
    <dbReference type="NCBI Taxonomy" id="1144316"/>
    <lineage>
        <taxon>Bacteria</taxon>
        <taxon>Pseudomonadati</taxon>
        <taxon>Bacteroidota</taxon>
        <taxon>Flavobacteriia</taxon>
        <taxon>Flavobacteriales</taxon>
        <taxon>Weeksellaceae</taxon>
        <taxon>Chryseobacterium group</taxon>
        <taxon>Chryseobacterium</taxon>
    </lineage>
</organism>
<dbReference type="PROSITE" id="PS51257">
    <property type="entry name" value="PROKAR_LIPOPROTEIN"/>
    <property type="match status" value="1"/>
</dbReference>
<name>J3CM05_9FLAO</name>
<proteinExistence type="predicted"/>
<feature type="chain" id="PRO_5003763130" description="Lipoprotein" evidence="1">
    <location>
        <begin position="22"/>
        <end position="220"/>
    </location>
</feature>
<dbReference type="Proteomes" id="UP000007509">
    <property type="component" value="Unassembled WGS sequence"/>
</dbReference>
<dbReference type="AlphaFoldDB" id="J3CM05"/>
<keyword evidence="3" id="KW-1185">Reference proteome</keyword>
<gene>
    <name evidence="2" type="ORF">PMI13_00964</name>
</gene>
<dbReference type="OrthoDB" id="1260171at2"/>
<dbReference type="PATRIC" id="fig|1144316.3.peg.975"/>
<evidence type="ECO:0000313" key="2">
    <source>
        <dbReference type="EMBL" id="EJL74231.1"/>
    </source>
</evidence>
<accession>J3CM05</accession>
<feature type="signal peptide" evidence="1">
    <location>
        <begin position="1"/>
        <end position="21"/>
    </location>
</feature>
<evidence type="ECO:0008006" key="4">
    <source>
        <dbReference type="Google" id="ProtNLM"/>
    </source>
</evidence>
<dbReference type="EMBL" id="AKJY01000014">
    <property type="protein sequence ID" value="EJL74231.1"/>
    <property type="molecule type" value="Genomic_DNA"/>
</dbReference>
<evidence type="ECO:0000256" key="1">
    <source>
        <dbReference type="SAM" id="SignalP"/>
    </source>
</evidence>
<reference evidence="2 3" key="1">
    <citation type="journal article" date="2012" name="J. Bacteriol.">
        <title>Twenty-one genome sequences from Pseudomonas species and 19 genome sequences from diverse bacteria isolated from the rhizosphere and endosphere of Populus deltoides.</title>
        <authorList>
            <person name="Brown S.D."/>
            <person name="Utturkar S.M."/>
            <person name="Klingeman D.M."/>
            <person name="Johnson C.M."/>
            <person name="Martin S.L."/>
            <person name="Land M.L."/>
            <person name="Lu T.Y."/>
            <person name="Schadt C.W."/>
            <person name="Doktycz M.J."/>
            <person name="Pelletier D.A."/>
        </authorList>
    </citation>
    <scope>NUCLEOTIDE SEQUENCE [LARGE SCALE GENOMIC DNA]</scope>
    <source>
        <strain evidence="2 3">CF314</strain>
    </source>
</reference>
<evidence type="ECO:0000313" key="3">
    <source>
        <dbReference type="Proteomes" id="UP000007509"/>
    </source>
</evidence>
<protein>
    <recommendedName>
        <fullName evidence="4">Lipoprotein</fullName>
    </recommendedName>
</protein>